<dbReference type="InterPro" id="IPR051553">
    <property type="entry name" value="Ran_GTPase-activating"/>
</dbReference>
<gene>
    <name evidence="2" type="ORF">7F23_62</name>
</gene>
<evidence type="ECO:0000313" key="2">
    <source>
        <dbReference type="EMBL" id="ASN69175.1"/>
    </source>
</evidence>
<dbReference type="PANTHER" id="PTHR45982">
    <property type="entry name" value="REGULATOR OF CHROMOSOME CONDENSATION"/>
    <property type="match status" value="1"/>
</dbReference>
<dbReference type="EMBL" id="MF417886">
    <property type="protein sequence ID" value="ASN69175.1"/>
    <property type="molecule type" value="Genomic_DNA"/>
</dbReference>
<dbReference type="SUPFAM" id="SSF50985">
    <property type="entry name" value="RCC1/BLIP-II"/>
    <property type="match status" value="1"/>
</dbReference>
<dbReference type="Gene3D" id="2.130.10.30">
    <property type="entry name" value="Regulator of chromosome condensation 1/beta-lactamase-inhibitor protein II"/>
    <property type="match status" value="1"/>
</dbReference>
<dbReference type="Pfam" id="PF17996">
    <property type="entry name" value="CE2_N"/>
    <property type="match status" value="1"/>
</dbReference>
<dbReference type="PANTHER" id="PTHR45982:SF1">
    <property type="entry name" value="REGULATOR OF CHROMOSOME CONDENSATION"/>
    <property type="match status" value="1"/>
</dbReference>
<dbReference type="InterPro" id="IPR040794">
    <property type="entry name" value="CE2_N"/>
</dbReference>
<accession>A0A2H4J270</accession>
<name>A0A2H4J270_9CAUD</name>
<dbReference type="InterPro" id="IPR000408">
    <property type="entry name" value="Reg_chr_condens"/>
</dbReference>
<reference evidence="2" key="1">
    <citation type="submission" date="2017-06" db="EMBL/GenBank/DDBJ databases">
        <title>Novel phages from South African skin metaviromes.</title>
        <authorList>
            <person name="van Zyl L.J."/>
            <person name="Abrahams Y."/>
            <person name="Stander E.A."/>
            <person name="Kirby B.M."/>
            <person name="Clavaud C."/>
            <person name="Farcet C."/>
            <person name="Breton L."/>
            <person name="Trindade M.I."/>
        </authorList>
    </citation>
    <scope>NUCLEOTIDE SEQUENCE</scope>
</reference>
<dbReference type="Pfam" id="PF00415">
    <property type="entry name" value="RCC1"/>
    <property type="match status" value="1"/>
</dbReference>
<dbReference type="Gene3D" id="2.60.120.260">
    <property type="entry name" value="Galactose-binding domain-like"/>
    <property type="match status" value="1"/>
</dbReference>
<dbReference type="InterPro" id="IPR009091">
    <property type="entry name" value="RCC1/BLIP-II"/>
</dbReference>
<sequence length="292" mass="32085">MKKLLTIISVVILIFGVLNYSSKGNKVEAATIGQKLTAPEEGWKRYDDTDPTFVRSPSEVWYLDTVDKDNYYGGSNWLTKLNDPLANGAKLSFKFKGTKLRVISSRWSSHSDNIEVFIDGKSLGSFSQKGTNGRQFLTYEKTGLSEGEHIVEFVNRTTGYFGIDAVDIDINGELIPMEENQSDTSQTKLFVGNGAMYQLDKDGDVYAWGSNNYGQLGLGDTSSRAHSKSEKVDISEKVTDLVIGERFVIALGESGKVYGWGDNTGRLLSDDGGIINSPVVVKEGIDAIFKAE</sequence>
<feature type="domain" description="Carbohydrate esterase 2 N-terminal" evidence="1">
    <location>
        <begin position="88"/>
        <end position="160"/>
    </location>
</feature>
<proteinExistence type="predicted"/>
<protein>
    <recommendedName>
        <fullName evidence="1">Carbohydrate esterase 2 N-terminal domain-containing protein</fullName>
    </recommendedName>
</protein>
<dbReference type="PROSITE" id="PS50012">
    <property type="entry name" value="RCC1_3"/>
    <property type="match status" value="1"/>
</dbReference>
<evidence type="ECO:0000259" key="1">
    <source>
        <dbReference type="Pfam" id="PF17996"/>
    </source>
</evidence>
<organism evidence="2">
    <name type="scientific">uncultured Caudovirales phage</name>
    <dbReference type="NCBI Taxonomy" id="2100421"/>
    <lineage>
        <taxon>Viruses</taxon>
        <taxon>Duplodnaviria</taxon>
        <taxon>Heunggongvirae</taxon>
        <taxon>Uroviricota</taxon>
        <taxon>Caudoviricetes</taxon>
        <taxon>Peduoviridae</taxon>
        <taxon>Maltschvirus</taxon>
        <taxon>Maltschvirus maltsch</taxon>
    </lineage>
</organism>